<dbReference type="InterPro" id="IPR015943">
    <property type="entry name" value="WD40/YVTN_repeat-like_dom_sf"/>
</dbReference>
<evidence type="ECO:0000259" key="21">
    <source>
        <dbReference type="PROSITE" id="PS51392"/>
    </source>
</evidence>
<comment type="subcellular location">
    <subcellularLocation>
        <location evidence="2">Membrane</location>
        <topology evidence="2">Single-pass type I membrane protein</topology>
    </subcellularLocation>
</comment>
<comment type="catalytic activity">
    <reaction evidence="18">
        <text>L-seryl-[protein] + ATP = O-phospho-L-seryl-[protein] + ADP + H(+)</text>
        <dbReference type="Rhea" id="RHEA:17989"/>
        <dbReference type="Rhea" id="RHEA-COMP:9863"/>
        <dbReference type="Rhea" id="RHEA-COMP:11604"/>
        <dbReference type="ChEBI" id="CHEBI:15378"/>
        <dbReference type="ChEBI" id="CHEBI:29999"/>
        <dbReference type="ChEBI" id="CHEBI:30616"/>
        <dbReference type="ChEBI" id="CHEBI:83421"/>
        <dbReference type="ChEBI" id="CHEBI:456216"/>
        <dbReference type="EC" id="2.7.11.1"/>
    </reaction>
    <physiologicalReaction direction="left-to-right" evidence="18">
        <dbReference type="Rhea" id="RHEA:17990"/>
    </physiologicalReaction>
</comment>
<dbReference type="GO" id="GO:0016787">
    <property type="term" value="F:hydrolase activity"/>
    <property type="evidence" value="ECO:0007669"/>
    <property type="project" value="UniProtKB-KW"/>
</dbReference>
<dbReference type="InterPro" id="IPR000719">
    <property type="entry name" value="Prot_kinase_dom"/>
</dbReference>
<evidence type="ECO:0000256" key="7">
    <source>
        <dbReference type="ARBA" id="ARBA00022723"/>
    </source>
</evidence>
<dbReference type="FunFam" id="3.30.200.20:FF:000077">
    <property type="entry name" value="Putative Serine/threonine-protein kinase/endoribonuclease IRE1"/>
    <property type="match status" value="1"/>
</dbReference>
<dbReference type="Gene3D" id="1.20.1440.180">
    <property type="entry name" value="KEN domain"/>
    <property type="match status" value="1"/>
</dbReference>
<dbReference type="InterPro" id="IPR010513">
    <property type="entry name" value="KEN_dom"/>
</dbReference>
<sequence length="1132" mass="133322">MSSIKASKVKDIEFGEFYKKFFESTEWPFKSLLVSKNLTDLSFTDLALLVTTDGDLYGINRDNGKINWVLRGLNFVIKSERDLAKIDNQFDYKQHISNNVDFLWFLEPVGDGSIYAFDFRIGKLPFNIKQLVKLSPYSFPGDDKVYIGKKETSLFVIDVNTGEVYQNFSSGYQHDGYTRCFFAGFGRYYDKECNVVDIHNKNVLKIGRIDYILSVYSGSRLLWNVSYSEWVPSFINVNFENRYNSMFDGKYILSTHNGRIFQHNITGLTSSVVWSEKLDNPVTKVFDILSFVPISIHHLSETNKQNIFIMMEQPTDFVFKTLNKTYNRYVFINVTKIDNWYALSEEKFPFIKEASLSRWYDSTINFGKLGIPPLYTDLIGLHRISYDTSQILTIDSSFEPLKISNFLDYNYGLKYEYILFIFLGCGLLIYFLWKRKKQCCSLIFLLKIKIFTWMIYMKKGNSRLSLTNILNIFNKKNNREYTNFKNKLIDTLSNTEDILLLNEIEDLKTFHLKKRRKGIRRNKKRKKGIENMNYINIVEISEDEDFEENQTEYNNDSLQDLGLDLMLKEYDSVEDIKFPLIINSLEITNKILGYGSHGTIVYEGSFEGRKVAVKRMLLEFYEVAFREITLLQESDGHPNVIRYYCKQKSDKFLYIALELCCASLYDIVERSSEFLWLSKLINVSNILYQIALGIQYLHSLKIVHRDIKPQNILLVPLYSKSDNNKNSKRIDNIRIVISDFGLCKKLGLDQSSFKMTTSQLSGTIGWRAPELFYEKDNIGDEFQKNIPHFQAKSVNFFRNHKVGRAIDIFSMGCVFYYVLTKGMHPFGEYYFREGNIVKGSANYSHLDFLGNESFLAKDLISKMLSLDPSTRPDANFVVRHPYFWSPEKKLSFLIDTSDRFETERRQPFSELLHFLEKDVLNIIGRNWQKKINKHILENSGKFRKYDGTKLLDLLRILRNKKNHYQNLPFNVQEILGPPPDLYLSYFMTRFPHLLLHCYYIVKPISCKRIWFIYGLLEKKKRKIEIVFDSEARRKYLTGFHKRKVERRKKAEEFIKQRKKNERLRMKKENKEKKNILIQSFVESNCLTQDNTARDFSKSFDIKDEFKKHNVRIFQNKYDDQSCTTVTITEDLS</sequence>
<dbReference type="GO" id="GO:0004674">
    <property type="term" value="F:protein serine/threonine kinase activity"/>
    <property type="evidence" value="ECO:0007669"/>
    <property type="project" value="UniProtKB-KW"/>
</dbReference>
<dbReference type="GO" id="GO:0005524">
    <property type="term" value="F:ATP binding"/>
    <property type="evidence" value="ECO:0007669"/>
    <property type="project" value="UniProtKB-KW"/>
</dbReference>
<dbReference type="PANTHER" id="PTHR13954">
    <property type="entry name" value="IRE1-RELATED"/>
    <property type="match status" value="1"/>
</dbReference>
<dbReference type="InParanoid" id="L0PG01"/>
<dbReference type="InterPro" id="IPR011009">
    <property type="entry name" value="Kinase-like_dom_sf"/>
</dbReference>
<feature type="transmembrane region" description="Helical" evidence="19">
    <location>
        <begin position="440"/>
        <end position="457"/>
    </location>
</feature>
<keyword evidence="7" id="KW-0479">Metal-binding</keyword>
<dbReference type="AlphaFoldDB" id="L0PG01"/>
<dbReference type="EMBL" id="CAKM01000257">
    <property type="protein sequence ID" value="CCJ30570.1"/>
    <property type="molecule type" value="Genomic_DNA"/>
</dbReference>
<dbReference type="PROSITE" id="PS00108">
    <property type="entry name" value="PROTEIN_KINASE_ST"/>
    <property type="match status" value="1"/>
</dbReference>
<dbReference type="VEuPathDB" id="FungiDB:PNEJI1_000555"/>
<dbReference type="GO" id="GO:1990604">
    <property type="term" value="C:IRE1-TRAF2-ASK1 complex"/>
    <property type="evidence" value="ECO:0007669"/>
    <property type="project" value="TreeGrafter"/>
</dbReference>
<dbReference type="SUPFAM" id="SSF50998">
    <property type="entry name" value="Quinoprotein alcohol dehydrogenase-like"/>
    <property type="match status" value="1"/>
</dbReference>
<protein>
    <recommendedName>
        <fullName evidence="3">non-specific serine/threonine protein kinase</fullName>
        <ecNumber evidence="3">2.7.11.1</ecNumber>
    </recommendedName>
</protein>
<accession>L0PG01</accession>
<keyword evidence="8" id="KW-0732">Signal</keyword>
<dbReference type="InterPro" id="IPR019186">
    <property type="entry name" value="Nucleolar_protein_12"/>
</dbReference>
<evidence type="ECO:0000256" key="15">
    <source>
        <dbReference type="ARBA" id="ARBA00023136"/>
    </source>
</evidence>
<comment type="cofactor">
    <cofactor evidence="1">
        <name>Mg(2+)</name>
        <dbReference type="ChEBI" id="CHEBI:18420"/>
    </cofactor>
</comment>
<dbReference type="GO" id="GO:0051082">
    <property type="term" value="F:unfolded protein binding"/>
    <property type="evidence" value="ECO:0007669"/>
    <property type="project" value="TreeGrafter"/>
</dbReference>
<dbReference type="InterPro" id="IPR038357">
    <property type="entry name" value="KEN_sf"/>
</dbReference>
<evidence type="ECO:0000313" key="23">
    <source>
        <dbReference type="Proteomes" id="UP000010422"/>
    </source>
</evidence>
<evidence type="ECO:0000313" key="22">
    <source>
        <dbReference type="EMBL" id="CCJ30570.1"/>
    </source>
</evidence>
<evidence type="ECO:0000256" key="14">
    <source>
        <dbReference type="ARBA" id="ARBA00022989"/>
    </source>
</evidence>
<dbReference type="CDD" id="cd10422">
    <property type="entry name" value="RNase_Ire1"/>
    <property type="match status" value="1"/>
</dbReference>
<evidence type="ECO:0000256" key="13">
    <source>
        <dbReference type="ARBA" id="ARBA00022842"/>
    </source>
</evidence>
<evidence type="ECO:0000256" key="8">
    <source>
        <dbReference type="ARBA" id="ARBA00022729"/>
    </source>
</evidence>
<evidence type="ECO:0000256" key="16">
    <source>
        <dbReference type="ARBA" id="ARBA00023180"/>
    </source>
</evidence>
<dbReference type="PROSITE" id="PS51392">
    <property type="entry name" value="KEN"/>
    <property type="match status" value="1"/>
</dbReference>
<evidence type="ECO:0000256" key="1">
    <source>
        <dbReference type="ARBA" id="ARBA00001946"/>
    </source>
</evidence>
<keyword evidence="5" id="KW-0808">Transferase</keyword>
<keyword evidence="6 19" id="KW-0812">Transmembrane</keyword>
<evidence type="ECO:0000256" key="11">
    <source>
        <dbReference type="ARBA" id="ARBA00022801"/>
    </source>
</evidence>
<dbReference type="STRING" id="1209962.L0PG01"/>
<evidence type="ECO:0000256" key="10">
    <source>
        <dbReference type="ARBA" id="ARBA00022777"/>
    </source>
</evidence>
<feature type="domain" description="KEN" evidence="21">
    <location>
        <begin position="886"/>
        <end position="1017"/>
    </location>
</feature>
<dbReference type="EC" id="2.7.11.1" evidence="3"/>
<dbReference type="PROSITE" id="PS50011">
    <property type="entry name" value="PROTEIN_KINASE_DOM"/>
    <property type="match status" value="1"/>
</dbReference>
<dbReference type="Gene3D" id="3.30.200.20">
    <property type="entry name" value="Phosphorylase Kinase, domain 1"/>
    <property type="match status" value="1"/>
</dbReference>
<dbReference type="Pfam" id="PF06479">
    <property type="entry name" value="Ribonuc_2-5A"/>
    <property type="match status" value="1"/>
</dbReference>
<keyword evidence="13" id="KW-0460">Magnesium</keyword>
<evidence type="ECO:0000256" key="19">
    <source>
        <dbReference type="SAM" id="Phobius"/>
    </source>
</evidence>
<evidence type="ECO:0000256" key="9">
    <source>
        <dbReference type="ARBA" id="ARBA00022741"/>
    </source>
</evidence>
<comment type="caution">
    <text evidence="22">The sequence shown here is derived from an EMBL/GenBank/DDBJ whole genome shotgun (WGS) entry which is preliminary data.</text>
</comment>
<dbReference type="GO" id="GO:0046872">
    <property type="term" value="F:metal ion binding"/>
    <property type="evidence" value="ECO:0007669"/>
    <property type="project" value="UniProtKB-KW"/>
</dbReference>
<keyword evidence="14 19" id="KW-1133">Transmembrane helix</keyword>
<evidence type="ECO:0000256" key="2">
    <source>
        <dbReference type="ARBA" id="ARBA00004479"/>
    </source>
</evidence>
<proteinExistence type="predicted"/>
<dbReference type="GO" id="GO:0070059">
    <property type="term" value="P:intrinsic apoptotic signaling pathway in response to endoplasmic reticulum stress"/>
    <property type="evidence" value="ECO:0007669"/>
    <property type="project" value="TreeGrafter"/>
</dbReference>
<dbReference type="SUPFAM" id="SSF56112">
    <property type="entry name" value="Protein kinase-like (PK-like)"/>
    <property type="match status" value="1"/>
</dbReference>
<dbReference type="InterPro" id="IPR008271">
    <property type="entry name" value="Ser/Thr_kinase_AS"/>
</dbReference>
<evidence type="ECO:0000256" key="3">
    <source>
        <dbReference type="ARBA" id="ARBA00012513"/>
    </source>
</evidence>
<reference evidence="22 23" key="1">
    <citation type="journal article" date="2012" name="MBio">
        <title>De novo assembly of the Pneumocystis jirovecii genome from a single bronchoalveolar lavage fluid specimen from a patient.</title>
        <authorList>
            <person name="Cisse O.H."/>
            <person name="Pagni M."/>
            <person name="Hauser P.M."/>
        </authorList>
    </citation>
    <scope>NUCLEOTIDE SEQUENCE [LARGE SCALE GENOMIC DNA]</scope>
    <source>
        <strain evidence="22 23">SE8</strain>
    </source>
</reference>
<comment type="catalytic activity">
    <reaction evidence="17">
        <text>L-threonyl-[protein] + ATP = O-phospho-L-threonyl-[protein] + ADP + H(+)</text>
        <dbReference type="Rhea" id="RHEA:46608"/>
        <dbReference type="Rhea" id="RHEA-COMP:11060"/>
        <dbReference type="Rhea" id="RHEA-COMP:11605"/>
        <dbReference type="ChEBI" id="CHEBI:15378"/>
        <dbReference type="ChEBI" id="CHEBI:30013"/>
        <dbReference type="ChEBI" id="CHEBI:30616"/>
        <dbReference type="ChEBI" id="CHEBI:61977"/>
        <dbReference type="ChEBI" id="CHEBI:456216"/>
        <dbReference type="EC" id="2.7.11.1"/>
    </reaction>
    <physiologicalReaction direction="left-to-right" evidence="17">
        <dbReference type="Rhea" id="RHEA:46609"/>
    </physiologicalReaction>
</comment>
<dbReference type="GO" id="GO:0036498">
    <property type="term" value="P:IRE1-mediated unfolded protein response"/>
    <property type="evidence" value="ECO:0007669"/>
    <property type="project" value="UniProtKB-ARBA"/>
</dbReference>
<dbReference type="Proteomes" id="UP000010422">
    <property type="component" value="Unassembled WGS sequence"/>
</dbReference>
<dbReference type="GO" id="GO:0006397">
    <property type="term" value="P:mRNA processing"/>
    <property type="evidence" value="ECO:0007669"/>
    <property type="project" value="InterPro"/>
</dbReference>
<evidence type="ECO:0000256" key="12">
    <source>
        <dbReference type="ARBA" id="ARBA00022840"/>
    </source>
</evidence>
<keyword evidence="9" id="KW-0547">Nucleotide-binding</keyword>
<dbReference type="GO" id="GO:0004521">
    <property type="term" value="F:RNA endonuclease activity"/>
    <property type="evidence" value="ECO:0007669"/>
    <property type="project" value="InterPro"/>
</dbReference>
<evidence type="ECO:0000256" key="18">
    <source>
        <dbReference type="ARBA" id="ARBA00048977"/>
    </source>
</evidence>
<dbReference type="Gene3D" id="2.130.10.10">
    <property type="entry name" value="YVTN repeat-like/Quinoprotein amine dehydrogenase"/>
    <property type="match status" value="1"/>
</dbReference>
<dbReference type="SMART" id="SM00580">
    <property type="entry name" value="PUG"/>
    <property type="match status" value="1"/>
</dbReference>
<feature type="transmembrane region" description="Helical" evidence="19">
    <location>
        <begin position="415"/>
        <end position="433"/>
    </location>
</feature>
<evidence type="ECO:0000256" key="4">
    <source>
        <dbReference type="ARBA" id="ARBA00022527"/>
    </source>
</evidence>
<name>L0PG01_PNEJI</name>
<evidence type="ECO:0000259" key="20">
    <source>
        <dbReference type="PROSITE" id="PS50011"/>
    </source>
</evidence>
<keyword evidence="11" id="KW-0378">Hydrolase</keyword>
<keyword evidence="15 19" id="KW-0472">Membrane</keyword>
<evidence type="ECO:0000256" key="5">
    <source>
        <dbReference type="ARBA" id="ARBA00022679"/>
    </source>
</evidence>
<dbReference type="InterPro" id="IPR011047">
    <property type="entry name" value="Quinoprotein_ADH-like_sf"/>
</dbReference>
<keyword evidence="10" id="KW-0418">Kinase</keyword>
<keyword evidence="16" id="KW-0325">Glycoprotein</keyword>
<evidence type="ECO:0000256" key="6">
    <source>
        <dbReference type="ARBA" id="ARBA00022692"/>
    </source>
</evidence>
<feature type="domain" description="Protein kinase" evidence="20">
    <location>
        <begin position="586"/>
        <end position="883"/>
    </location>
</feature>
<keyword evidence="4" id="KW-0723">Serine/threonine-protein kinase</keyword>
<dbReference type="Pfam" id="PF00069">
    <property type="entry name" value="Pkinase"/>
    <property type="match status" value="1"/>
</dbReference>
<dbReference type="SMART" id="SM00220">
    <property type="entry name" value="S_TKc"/>
    <property type="match status" value="1"/>
</dbReference>
<organism evidence="23">
    <name type="scientific">Pneumocystis jirovecii</name>
    <name type="common">Human pneumocystis pneumonia agent</name>
    <dbReference type="NCBI Taxonomy" id="42068"/>
    <lineage>
        <taxon>Eukaryota</taxon>
        <taxon>Fungi</taxon>
        <taxon>Dikarya</taxon>
        <taxon>Ascomycota</taxon>
        <taxon>Taphrinomycotina</taxon>
        <taxon>Pneumocystomycetes</taxon>
        <taxon>Pneumocystaceae</taxon>
        <taxon>Pneumocystis</taxon>
    </lineage>
</organism>
<keyword evidence="12" id="KW-0067">ATP-binding</keyword>
<evidence type="ECO:0000256" key="17">
    <source>
        <dbReference type="ARBA" id="ARBA00048659"/>
    </source>
</evidence>
<dbReference type="FunCoup" id="L0PG01">
    <property type="interactions" value="85"/>
</dbReference>
<dbReference type="FunFam" id="1.10.510.10:FF:000572">
    <property type="entry name" value="Serine/threonine-protein kinase/endoribonuclease IRE1"/>
    <property type="match status" value="1"/>
</dbReference>
<dbReference type="InterPro" id="IPR045133">
    <property type="entry name" value="IRE1/2-like"/>
</dbReference>
<gene>
    <name evidence="22" type="ORF">PNEJI1_000555</name>
</gene>
<dbReference type="Pfam" id="PF09805">
    <property type="entry name" value="Nop25"/>
    <property type="match status" value="1"/>
</dbReference>
<dbReference type="Gene3D" id="1.10.510.10">
    <property type="entry name" value="Transferase(Phosphotransferase) domain 1"/>
    <property type="match status" value="1"/>
</dbReference>
<dbReference type="PANTHER" id="PTHR13954:SF6">
    <property type="entry name" value="NON-SPECIFIC SERINE_THREONINE PROTEIN KINASE"/>
    <property type="match status" value="1"/>
</dbReference>